<reference evidence="1" key="1">
    <citation type="journal article" date="2023" name="Plant J.">
        <title>Genome sequences and population genomics provide insights into the demographic history, inbreeding, and mutation load of two 'living fossil' tree species of Dipteronia.</title>
        <authorList>
            <person name="Feng Y."/>
            <person name="Comes H.P."/>
            <person name="Chen J."/>
            <person name="Zhu S."/>
            <person name="Lu R."/>
            <person name="Zhang X."/>
            <person name="Li P."/>
            <person name="Qiu J."/>
            <person name="Olsen K.M."/>
            <person name="Qiu Y."/>
        </authorList>
    </citation>
    <scope>NUCLEOTIDE SEQUENCE</scope>
    <source>
        <strain evidence="1">NBL</strain>
    </source>
</reference>
<dbReference type="AlphaFoldDB" id="A0AAE0A7D8"/>
<evidence type="ECO:0000313" key="1">
    <source>
        <dbReference type="EMBL" id="KAK3204676.1"/>
    </source>
</evidence>
<dbReference type="Proteomes" id="UP001281410">
    <property type="component" value="Unassembled WGS sequence"/>
</dbReference>
<gene>
    <name evidence="1" type="ORF">Dsin_018722</name>
</gene>
<name>A0AAE0A7D8_9ROSI</name>
<comment type="caution">
    <text evidence="1">The sequence shown here is derived from an EMBL/GenBank/DDBJ whole genome shotgun (WGS) entry which is preliminary data.</text>
</comment>
<keyword evidence="2" id="KW-1185">Reference proteome</keyword>
<proteinExistence type="predicted"/>
<evidence type="ECO:0000313" key="2">
    <source>
        <dbReference type="Proteomes" id="UP001281410"/>
    </source>
</evidence>
<protein>
    <submittedName>
        <fullName evidence="1">Uncharacterized protein</fullName>
    </submittedName>
</protein>
<organism evidence="1 2">
    <name type="scientific">Dipteronia sinensis</name>
    <dbReference type="NCBI Taxonomy" id="43782"/>
    <lineage>
        <taxon>Eukaryota</taxon>
        <taxon>Viridiplantae</taxon>
        <taxon>Streptophyta</taxon>
        <taxon>Embryophyta</taxon>
        <taxon>Tracheophyta</taxon>
        <taxon>Spermatophyta</taxon>
        <taxon>Magnoliopsida</taxon>
        <taxon>eudicotyledons</taxon>
        <taxon>Gunneridae</taxon>
        <taxon>Pentapetalae</taxon>
        <taxon>rosids</taxon>
        <taxon>malvids</taxon>
        <taxon>Sapindales</taxon>
        <taxon>Sapindaceae</taxon>
        <taxon>Hippocastanoideae</taxon>
        <taxon>Acereae</taxon>
        <taxon>Dipteronia</taxon>
    </lineage>
</organism>
<dbReference type="EMBL" id="JANJYJ010000006">
    <property type="protein sequence ID" value="KAK3204676.1"/>
    <property type="molecule type" value="Genomic_DNA"/>
</dbReference>
<sequence length="121" mass="13852">MICPTLDERIVNALIEFRTRMPIKKSGKKIGQGSNKKLKKDHLEVLTGRPMIIEKGMALQELGTTPIPSMMNRKGWATYTSTPPKYCRRIVEEFYAGMNPRDYKKRTPVMVRGVEVRVDIA</sequence>
<accession>A0AAE0A7D8</accession>